<dbReference type="Proteomes" id="UP001164250">
    <property type="component" value="Chromosome 9"/>
</dbReference>
<keyword evidence="2" id="KW-1185">Reference proteome</keyword>
<proteinExistence type="predicted"/>
<accession>A0ACC1AQM8</accession>
<reference evidence="2" key="1">
    <citation type="journal article" date="2023" name="G3 (Bethesda)">
        <title>Genome assembly and association tests identify interacting loci associated with vigor, precocity, and sex in interspecific pistachio rootstocks.</title>
        <authorList>
            <person name="Palmer W."/>
            <person name="Jacygrad E."/>
            <person name="Sagayaradj S."/>
            <person name="Cavanaugh K."/>
            <person name="Han R."/>
            <person name="Bertier L."/>
            <person name="Beede B."/>
            <person name="Kafkas S."/>
            <person name="Golino D."/>
            <person name="Preece J."/>
            <person name="Michelmore R."/>
        </authorList>
    </citation>
    <scope>NUCLEOTIDE SEQUENCE [LARGE SCALE GENOMIC DNA]</scope>
</reference>
<gene>
    <name evidence="1" type="ORF">Patl1_33207</name>
</gene>
<evidence type="ECO:0000313" key="1">
    <source>
        <dbReference type="EMBL" id="KAJ0088977.1"/>
    </source>
</evidence>
<sequence>MKGDGEIKKRMVEMSEKSRKALMEGGSSFSSLGCFIDDVIENIGSKLPN</sequence>
<organism evidence="1 2">
    <name type="scientific">Pistacia atlantica</name>
    <dbReference type="NCBI Taxonomy" id="434234"/>
    <lineage>
        <taxon>Eukaryota</taxon>
        <taxon>Viridiplantae</taxon>
        <taxon>Streptophyta</taxon>
        <taxon>Embryophyta</taxon>
        <taxon>Tracheophyta</taxon>
        <taxon>Spermatophyta</taxon>
        <taxon>Magnoliopsida</taxon>
        <taxon>eudicotyledons</taxon>
        <taxon>Gunneridae</taxon>
        <taxon>Pentapetalae</taxon>
        <taxon>rosids</taxon>
        <taxon>malvids</taxon>
        <taxon>Sapindales</taxon>
        <taxon>Anacardiaceae</taxon>
        <taxon>Pistacia</taxon>
    </lineage>
</organism>
<dbReference type="EMBL" id="CM047905">
    <property type="protein sequence ID" value="KAJ0088977.1"/>
    <property type="molecule type" value="Genomic_DNA"/>
</dbReference>
<name>A0ACC1AQM8_9ROSI</name>
<comment type="caution">
    <text evidence="1">The sequence shown here is derived from an EMBL/GenBank/DDBJ whole genome shotgun (WGS) entry which is preliminary data.</text>
</comment>
<evidence type="ECO:0000313" key="2">
    <source>
        <dbReference type="Proteomes" id="UP001164250"/>
    </source>
</evidence>
<protein>
    <submittedName>
        <fullName evidence="1">Uncharacterized protein</fullName>
    </submittedName>
</protein>